<dbReference type="AlphaFoldDB" id="A0AAJ6BGS5"/>
<dbReference type="Proteomes" id="UP001220610">
    <property type="component" value="Chromosome"/>
</dbReference>
<evidence type="ECO:0000313" key="1">
    <source>
        <dbReference type="EMBL" id="WEK35149.1"/>
    </source>
</evidence>
<protein>
    <submittedName>
        <fullName evidence="1">Uncharacterized protein</fullName>
    </submittedName>
</protein>
<name>A0AAJ6BGS5_9BACT</name>
<accession>A0AAJ6BGS5</accession>
<reference evidence="1" key="1">
    <citation type="submission" date="2023-03" db="EMBL/GenBank/DDBJ databases">
        <title>Andean soil-derived lignocellulolytic bacterial consortium as a source of novel taxa and putative plastic-active enzymes.</title>
        <authorList>
            <person name="Diaz-Garcia L."/>
            <person name="Chuvochina M."/>
            <person name="Feuerriegel G."/>
            <person name="Bunk B."/>
            <person name="Sproer C."/>
            <person name="Streit W.R."/>
            <person name="Rodriguez L.M."/>
            <person name="Overmann J."/>
            <person name="Jimenez D.J."/>
        </authorList>
    </citation>
    <scope>NUCLEOTIDE SEQUENCE</scope>
    <source>
        <strain evidence="1">MAG 7</strain>
    </source>
</reference>
<gene>
    <name evidence="1" type="ORF">P0Y53_21885</name>
</gene>
<proteinExistence type="predicted"/>
<dbReference type="EMBL" id="CP119311">
    <property type="protein sequence ID" value="WEK35149.1"/>
    <property type="molecule type" value="Genomic_DNA"/>
</dbReference>
<evidence type="ECO:0000313" key="2">
    <source>
        <dbReference type="Proteomes" id="UP001220610"/>
    </source>
</evidence>
<organism evidence="1 2">
    <name type="scientific">Candidatus Pseudobacter hemicellulosilyticus</name>
    <dbReference type="NCBI Taxonomy" id="3121375"/>
    <lineage>
        <taxon>Bacteria</taxon>
        <taxon>Pseudomonadati</taxon>
        <taxon>Bacteroidota</taxon>
        <taxon>Chitinophagia</taxon>
        <taxon>Chitinophagales</taxon>
        <taxon>Chitinophagaceae</taxon>
        <taxon>Pseudobacter</taxon>
    </lineage>
</organism>
<sequence length="101" mass="11823">MKKLKKQREKLKVNFSKEEINPFNLAIANFVNGQSLEELKEELEHLKLTTITECYGELDKGKKWLLMDFFERLHELIPAAFYLNQKQLAIALNPICTESPQ</sequence>